<accession>A0ABV9DB23</accession>
<dbReference type="InterPro" id="IPR036388">
    <property type="entry name" value="WH-like_DNA-bd_sf"/>
</dbReference>
<dbReference type="Proteomes" id="UP001595955">
    <property type="component" value="Unassembled WGS sequence"/>
</dbReference>
<feature type="domain" description="HTH marR-type" evidence="4">
    <location>
        <begin position="7"/>
        <end position="137"/>
    </location>
</feature>
<dbReference type="Pfam" id="PF12802">
    <property type="entry name" value="MarR_2"/>
    <property type="match status" value="1"/>
</dbReference>
<protein>
    <submittedName>
        <fullName evidence="5">MarR family winged helix-turn-helix transcriptional regulator</fullName>
    </submittedName>
</protein>
<name>A0ABV9DB23_9MICO</name>
<evidence type="ECO:0000313" key="6">
    <source>
        <dbReference type="Proteomes" id="UP001595955"/>
    </source>
</evidence>
<evidence type="ECO:0000313" key="5">
    <source>
        <dbReference type="EMBL" id="MFC4555836.1"/>
    </source>
</evidence>
<dbReference type="SUPFAM" id="SSF46785">
    <property type="entry name" value="Winged helix' DNA-binding domain"/>
    <property type="match status" value="1"/>
</dbReference>
<organism evidence="5 6">
    <name type="scientific">Georgenia faecalis</name>
    <dbReference type="NCBI Taxonomy" id="2483799"/>
    <lineage>
        <taxon>Bacteria</taxon>
        <taxon>Bacillati</taxon>
        <taxon>Actinomycetota</taxon>
        <taxon>Actinomycetes</taxon>
        <taxon>Micrococcales</taxon>
        <taxon>Bogoriellaceae</taxon>
        <taxon>Georgenia</taxon>
    </lineage>
</organism>
<dbReference type="PRINTS" id="PR00598">
    <property type="entry name" value="HTHMARR"/>
</dbReference>
<evidence type="ECO:0000259" key="4">
    <source>
        <dbReference type="PROSITE" id="PS50995"/>
    </source>
</evidence>
<evidence type="ECO:0000256" key="3">
    <source>
        <dbReference type="ARBA" id="ARBA00023163"/>
    </source>
</evidence>
<dbReference type="SMART" id="SM00347">
    <property type="entry name" value="HTH_MARR"/>
    <property type="match status" value="1"/>
</dbReference>
<gene>
    <name evidence="5" type="ORF">ACFO3F_11310</name>
</gene>
<dbReference type="RefSeq" id="WP_122824258.1">
    <property type="nucleotide sequence ID" value="NZ_CP033325.1"/>
</dbReference>
<dbReference type="InterPro" id="IPR039422">
    <property type="entry name" value="MarR/SlyA-like"/>
</dbReference>
<sequence length="138" mass="15520">MEEDPSRWPTGRLLSAAARKVERQWDEYLAQWGISHASLPVLAVLARQDHSQRQIATALGVTEQSVSRMLVRLERTGYLRREPHASDRRRHVVALTDTGRQVLAEVSRPQAVEQLVTHGLSAAEVDDLRAGLLAVLRR</sequence>
<keyword evidence="3" id="KW-0804">Transcription</keyword>
<reference evidence="6" key="1">
    <citation type="journal article" date="2019" name="Int. J. Syst. Evol. Microbiol.">
        <title>The Global Catalogue of Microorganisms (GCM) 10K type strain sequencing project: providing services to taxonomists for standard genome sequencing and annotation.</title>
        <authorList>
            <consortium name="The Broad Institute Genomics Platform"/>
            <consortium name="The Broad Institute Genome Sequencing Center for Infectious Disease"/>
            <person name="Wu L."/>
            <person name="Ma J."/>
        </authorList>
    </citation>
    <scope>NUCLEOTIDE SEQUENCE [LARGE SCALE GENOMIC DNA]</scope>
    <source>
        <strain evidence="6">JCM 3369</strain>
    </source>
</reference>
<dbReference type="PROSITE" id="PS01117">
    <property type="entry name" value="HTH_MARR_1"/>
    <property type="match status" value="1"/>
</dbReference>
<dbReference type="PANTHER" id="PTHR33164:SF64">
    <property type="entry name" value="TRANSCRIPTIONAL REGULATOR SLYA"/>
    <property type="match status" value="1"/>
</dbReference>
<dbReference type="Gene3D" id="1.10.10.10">
    <property type="entry name" value="Winged helix-like DNA-binding domain superfamily/Winged helix DNA-binding domain"/>
    <property type="match status" value="1"/>
</dbReference>
<dbReference type="InterPro" id="IPR000835">
    <property type="entry name" value="HTH_MarR-typ"/>
</dbReference>
<dbReference type="PROSITE" id="PS50995">
    <property type="entry name" value="HTH_MARR_2"/>
    <property type="match status" value="1"/>
</dbReference>
<keyword evidence="1" id="KW-0805">Transcription regulation</keyword>
<evidence type="ECO:0000256" key="1">
    <source>
        <dbReference type="ARBA" id="ARBA00023015"/>
    </source>
</evidence>
<dbReference type="InterPro" id="IPR023187">
    <property type="entry name" value="Tscrpt_reg_MarR-type_CS"/>
</dbReference>
<proteinExistence type="predicted"/>
<dbReference type="InterPro" id="IPR036390">
    <property type="entry name" value="WH_DNA-bd_sf"/>
</dbReference>
<dbReference type="PANTHER" id="PTHR33164">
    <property type="entry name" value="TRANSCRIPTIONAL REGULATOR, MARR FAMILY"/>
    <property type="match status" value="1"/>
</dbReference>
<keyword evidence="6" id="KW-1185">Reference proteome</keyword>
<keyword evidence="2" id="KW-0238">DNA-binding</keyword>
<comment type="caution">
    <text evidence="5">The sequence shown here is derived from an EMBL/GenBank/DDBJ whole genome shotgun (WGS) entry which is preliminary data.</text>
</comment>
<evidence type="ECO:0000256" key="2">
    <source>
        <dbReference type="ARBA" id="ARBA00023125"/>
    </source>
</evidence>
<dbReference type="EMBL" id="JBHSGF010000007">
    <property type="protein sequence ID" value="MFC4555836.1"/>
    <property type="molecule type" value="Genomic_DNA"/>
</dbReference>